<dbReference type="Proteomes" id="UP000202763">
    <property type="component" value="Segment"/>
</dbReference>
<evidence type="ECO:0000313" key="2">
    <source>
        <dbReference type="Proteomes" id="UP000202763"/>
    </source>
</evidence>
<reference evidence="1 2" key="1">
    <citation type="submission" date="2015-05" db="EMBL/GenBank/DDBJ databases">
        <authorList>
            <person name="Wang D.B."/>
            <person name="Wang M."/>
        </authorList>
    </citation>
    <scope>NUCLEOTIDE SEQUENCE [LARGE SCALE GENOMIC DNA]</scope>
</reference>
<dbReference type="RefSeq" id="YP_009225437.1">
    <property type="nucleotide sequence ID" value="NC_029094.1"/>
</dbReference>
<sequence>MAYDQAKLISDVRRRLGYIDTTQLPDNVITDWGDHYDEIYSPKYEEPYPYIYYYSTLSCVEYLRIQVITSGEATRSKFTEKVGNVSITEESSSSESILNVWDDLYKLLADDPSSFGINNTEGGFVHIGGTDTYKVESIRKNSKLASHFDTGKVTSRYNTKKNPAFDKFNPWR</sequence>
<accession>A0A0H4IMZ6</accession>
<organism evidence="1 2">
    <name type="scientific">Pseudoalteromonas phage H101</name>
    <dbReference type="NCBI Taxonomy" id="1654919"/>
    <lineage>
        <taxon>Viruses</taxon>
        <taxon>Duplodnaviria</taxon>
        <taxon>Heunggongvirae</taxon>
        <taxon>Uroviricota</taxon>
        <taxon>Caudoviricetes</taxon>
        <taxon>Shandongvirus</taxon>
        <taxon>Shandongvirus H101</taxon>
    </lineage>
</organism>
<name>A0A0H4IMZ6_9CAUD</name>
<dbReference type="InterPro" id="IPR058761">
    <property type="entry name" value="PhiTE_adapter-like"/>
</dbReference>
<dbReference type="KEGG" id="vg:26796498"/>
<keyword evidence="2" id="KW-1185">Reference proteome</keyword>
<dbReference type="GeneID" id="26796498"/>
<dbReference type="Pfam" id="PF26075">
    <property type="entry name" value="Phage_Adaptor_PhiTE"/>
    <property type="match status" value="1"/>
</dbReference>
<dbReference type="EMBL" id="KR534323">
    <property type="protein sequence ID" value="AKO60904.1"/>
    <property type="molecule type" value="Genomic_DNA"/>
</dbReference>
<proteinExistence type="predicted"/>
<evidence type="ECO:0000313" key="1">
    <source>
        <dbReference type="EMBL" id="AKO60904.1"/>
    </source>
</evidence>
<protein>
    <submittedName>
        <fullName evidence="1">Uncharacterized protein</fullName>
    </submittedName>
</protein>